<dbReference type="AlphaFoldDB" id="A0A1I6RPQ7"/>
<dbReference type="Proteomes" id="UP000199199">
    <property type="component" value="Unassembled WGS sequence"/>
</dbReference>
<evidence type="ECO:0000313" key="3">
    <source>
        <dbReference type="Proteomes" id="UP000199199"/>
    </source>
</evidence>
<accession>A0A1I6RPQ7</accession>
<dbReference type="RefSeq" id="WP_092904140.1">
    <property type="nucleotide sequence ID" value="NZ_FOZS01000002.1"/>
</dbReference>
<keyword evidence="3" id="KW-1185">Reference proteome</keyword>
<name>A0A1I6RPQ7_9EURY</name>
<dbReference type="Pfam" id="PF24373">
    <property type="entry name" value="DUF7529"/>
    <property type="match status" value="1"/>
</dbReference>
<proteinExistence type="predicted"/>
<dbReference type="EMBL" id="FOZS01000002">
    <property type="protein sequence ID" value="SFS66723.1"/>
    <property type="molecule type" value="Genomic_DNA"/>
</dbReference>
<feature type="region of interest" description="Disordered" evidence="1">
    <location>
        <begin position="141"/>
        <end position="164"/>
    </location>
</feature>
<dbReference type="InterPro" id="IPR055951">
    <property type="entry name" value="DUF7529"/>
</dbReference>
<sequence>MTDGISSGSTRDEPDPWLELLADATAIESEFRDAGWETVLVEPDAVTPIDTDERVGIRAAVAQDRYAVVEGLVDRDDVAFSAVDVYYQTDGQTIFVLAVERDDESHHAVLVPLYYDLPDASVVLQTALAEGNLSIYLDPADEPEAEVEAEPRQADESEATDEDRWVVFSHDDPSLFVESVGELEE</sequence>
<reference evidence="3" key="1">
    <citation type="submission" date="2016-10" db="EMBL/GenBank/DDBJ databases">
        <authorList>
            <person name="Varghese N."/>
            <person name="Submissions S."/>
        </authorList>
    </citation>
    <scope>NUCLEOTIDE SEQUENCE [LARGE SCALE GENOMIC DNA]</scope>
    <source>
        <strain evidence="3">DSM 22427</strain>
    </source>
</reference>
<evidence type="ECO:0000256" key="1">
    <source>
        <dbReference type="SAM" id="MobiDB-lite"/>
    </source>
</evidence>
<protein>
    <submittedName>
        <fullName evidence="2">Uncharacterized protein</fullName>
    </submittedName>
</protein>
<organism evidence="2 3">
    <name type="scientific">Halostagnicola kamekurae</name>
    <dbReference type="NCBI Taxonomy" id="619731"/>
    <lineage>
        <taxon>Archaea</taxon>
        <taxon>Methanobacteriati</taxon>
        <taxon>Methanobacteriota</taxon>
        <taxon>Stenosarchaea group</taxon>
        <taxon>Halobacteria</taxon>
        <taxon>Halobacteriales</taxon>
        <taxon>Natrialbaceae</taxon>
        <taxon>Halostagnicola</taxon>
    </lineage>
</organism>
<evidence type="ECO:0000313" key="2">
    <source>
        <dbReference type="EMBL" id="SFS66723.1"/>
    </source>
</evidence>
<dbReference type="OrthoDB" id="325206at2157"/>
<gene>
    <name evidence="2" type="ORF">SAMN04488556_1977</name>
</gene>